<dbReference type="Proteomes" id="UP000053424">
    <property type="component" value="Unassembled WGS sequence"/>
</dbReference>
<feature type="non-terminal residue" evidence="2">
    <location>
        <position position="238"/>
    </location>
</feature>
<accession>A0A0C2YIN9</accession>
<protein>
    <submittedName>
        <fullName evidence="2">Uncharacterized protein</fullName>
    </submittedName>
</protein>
<organism evidence="2 3">
    <name type="scientific">Hebeloma cylindrosporum</name>
    <dbReference type="NCBI Taxonomy" id="76867"/>
    <lineage>
        <taxon>Eukaryota</taxon>
        <taxon>Fungi</taxon>
        <taxon>Dikarya</taxon>
        <taxon>Basidiomycota</taxon>
        <taxon>Agaricomycotina</taxon>
        <taxon>Agaricomycetes</taxon>
        <taxon>Agaricomycetidae</taxon>
        <taxon>Agaricales</taxon>
        <taxon>Agaricineae</taxon>
        <taxon>Hymenogastraceae</taxon>
        <taxon>Hebeloma</taxon>
    </lineage>
</organism>
<gene>
    <name evidence="2" type="ORF">M413DRAFT_28054</name>
</gene>
<feature type="region of interest" description="Disordered" evidence="1">
    <location>
        <begin position="131"/>
        <end position="238"/>
    </location>
</feature>
<dbReference type="AlphaFoldDB" id="A0A0C2YIN9"/>
<reference evidence="2 3" key="1">
    <citation type="submission" date="2014-04" db="EMBL/GenBank/DDBJ databases">
        <authorList>
            <consortium name="DOE Joint Genome Institute"/>
            <person name="Kuo A."/>
            <person name="Gay G."/>
            <person name="Dore J."/>
            <person name="Kohler A."/>
            <person name="Nagy L.G."/>
            <person name="Floudas D."/>
            <person name="Copeland A."/>
            <person name="Barry K.W."/>
            <person name="Cichocki N."/>
            <person name="Veneault-Fourrey C."/>
            <person name="LaButti K."/>
            <person name="Lindquist E.A."/>
            <person name="Lipzen A."/>
            <person name="Lundell T."/>
            <person name="Morin E."/>
            <person name="Murat C."/>
            <person name="Sun H."/>
            <person name="Tunlid A."/>
            <person name="Henrissat B."/>
            <person name="Grigoriev I.V."/>
            <person name="Hibbett D.S."/>
            <person name="Martin F."/>
            <person name="Nordberg H.P."/>
            <person name="Cantor M.N."/>
            <person name="Hua S.X."/>
        </authorList>
    </citation>
    <scope>NUCLEOTIDE SEQUENCE [LARGE SCALE GENOMIC DNA]</scope>
    <source>
        <strain evidence="3">h7</strain>
    </source>
</reference>
<feature type="compositionally biased region" description="Basic residues" evidence="1">
    <location>
        <begin position="223"/>
        <end position="232"/>
    </location>
</feature>
<evidence type="ECO:0000313" key="2">
    <source>
        <dbReference type="EMBL" id="KIM40947.1"/>
    </source>
</evidence>
<sequence>MAVRLSDETIPEAWTSLWFDREAYEEVAQDFDWLDVFPFRKGRSLLEQEDPFLLPASEPILSAPKVAPPSQDSSAALPACKRPRTSFTAELLLPLDFSDEPPASRPLSRLSRGSRPLKPEVVLIKTEKGIAKASSTAGPAPKKSKPASLRAISPPAASRSSHRLALSEAASDLGTRQLRSESRPSKLSSAATASSSKQPPVDRQDSPASSVEIIDRPLGPHTKATRAKKNVKLRKDYN</sequence>
<evidence type="ECO:0000256" key="1">
    <source>
        <dbReference type="SAM" id="MobiDB-lite"/>
    </source>
</evidence>
<proteinExistence type="predicted"/>
<evidence type="ECO:0000313" key="3">
    <source>
        <dbReference type="Proteomes" id="UP000053424"/>
    </source>
</evidence>
<dbReference type="HOGENOM" id="CLU_1168277_0_0_1"/>
<dbReference type="EMBL" id="KN831781">
    <property type="protein sequence ID" value="KIM40947.1"/>
    <property type="molecule type" value="Genomic_DNA"/>
</dbReference>
<feature type="compositionally biased region" description="Low complexity" evidence="1">
    <location>
        <begin position="146"/>
        <end position="171"/>
    </location>
</feature>
<name>A0A0C2YIN9_HEBCY</name>
<reference evidence="3" key="2">
    <citation type="submission" date="2015-01" db="EMBL/GenBank/DDBJ databases">
        <title>Evolutionary Origins and Diversification of the Mycorrhizal Mutualists.</title>
        <authorList>
            <consortium name="DOE Joint Genome Institute"/>
            <consortium name="Mycorrhizal Genomics Consortium"/>
            <person name="Kohler A."/>
            <person name="Kuo A."/>
            <person name="Nagy L.G."/>
            <person name="Floudas D."/>
            <person name="Copeland A."/>
            <person name="Barry K.W."/>
            <person name="Cichocki N."/>
            <person name="Veneault-Fourrey C."/>
            <person name="LaButti K."/>
            <person name="Lindquist E.A."/>
            <person name="Lipzen A."/>
            <person name="Lundell T."/>
            <person name="Morin E."/>
            <person name="Murat C."/>
            <person name="Riley R."/>
            <person name="Ohm R."/>
            <person name="Sun H."/>
            <person name="Tunlid A."/>
            <person name="Henrissat B."/>
            <person name="Grigoriev I.V."/>
            <person name="Hibbett D.S."/>
            <person name="Martin F."/>
        </authorList>
    </citation>
    <scope>NUCLEOTIDE SEQUENCE [LARGE SCALE GENOMIC DNA]</scope>
    <source>
        <strain evidence="3">h7</strain>
    </source>
</reference>
<keyword evidence="3" id="KW-1185">Reference proteome</keyword>